<dbReference type="GeneID" id="19268638"/>
<dbReference type="Proteomes" id="UP000030651">
    <property type="component" value="Unassembled WGS sequence"/>
</dbReference>
<accession>W3XHU9</accession>
<dbReference type="Pfam" id="PF01042">
    <property type="entry name" value="Ribonuc_L-PSP"/>
    <property type="match status" value="1"/>
</dbReference>
<dbReference type="OrthoDB" id="309640at2759"/>
<dbReference type="RefSeq" id="XP_007830397.1">
    <property type="nucleotide sequence ID" value="XM_007832206.1"/>
</dbReference>
<sequence length="105" mass="11034">MRVAVTSSKAPAVPAKLMSQGIIANGLVFTSGAVGRDPVTGDLVPGPIEARAHCCIQNLAAVLEAGGSSIEEVIEVNIYLADMADYGTVNKVYEEYWGKLKPART</sequence>
<organism evidence="1 2">
    <name type="scientific">Pestalotiopsis fici (strain W106-1 / CGMCC3.15140)</name>
    <dbReference type="NCBI Taxonomy" id="1229662"/>
    <lineage>
        <taxon>Eukaryota</taxon>
        <taxon>Fungi</taxon>
        <taxon>Dikarya</taxon>
        <taxon>Ascomycota</taxon>
        <taxon>Pezizomycotina</taxon>
        <taxon>Sordariomycetes</taxon>
        <taxon>Xylariomycetidae</taxon>
        <taxon>Amphisphaeriales</taxon>
        <taxon>Sporocadaceae</taxon>
        <taxon>Pestalotiopsis</taxon>
    </lineage>
</organism>
<proteinExistence type="predicted"/>
<dbReference type="InterPro" id="IPR035959">
    <property type="entry name" value="RutC-like_sf"/>
</dbReference>
<dbReference type="GO" id="GO:0005739">
    <property type="term" value="C:mitochondrion"/>
    <property type="evidence" value="ECO:0007669"/>
    <property type="project" value="TreeGrafter"/>
</dbReference>
<dbReference type="HOGENOM" id="CLU_100715_7_2_1"/>
<evidence type="ECO:0000313" key="2">
    <source>
        <dbReference type="Proteomes" id="UP000030651"/>
    </source>
</evidence>
<dbReference type="GO" id="GO:0019239">
    <property type="term" value="F:deaminase activity"/>
    <property type="evidence" value="ECO:0007669"/>
    <property type="project" value="TreeGrafter"/>
</dbReference>
<dbReference type="CDD" id="cd00448">
    <property type="entry name" value="YjgF_YER057c_UK114_family"/>
    <property type="match status" value="1"/>
</dbReference>
<dbReference type="PANTHER" id="PTHR11803:SF22">
    <property type="entry name" value="ENDORIBONUCLEASE FAMILY PROTEIN BRT1, PUTATIVE (AFU_ORTHOLOGUE AFUA_5G03780)-RELATED"/>
    <property type="match status" value="1"/>
</dbReference>
<dbReference type="InterPro" id="IPR006175">
    <property type="entry name" value="YjgF/YER057c/UK114"/>
</dbReference>
<gene>
    <name evidence="1" type="ORF">PFICI_03625</name>
</gene>
<name>W3XHU9_PESFW</name>
<dbReference type="eggNOG" id="KOG2317">
    <property type="taxonomic scope" value="Eukaryota"/>
</dbReference>
<dbReference type="SUPFAM" id="SSF55298">
    <property type="entry name" value="YjgF-like"/>
    <property type="match status" value="1"/>
</dbReference>
<dbReference type="KEGG" id="pfy:PFICI_03625"/>
<evidence type="ECO:0000313" key="1">
    <source>
        <dbReference type="EMBL" id="ETS85600.1"/>
    </source>
</evidence>
<dbReference type="InParanoid" id="W3XHU9"/>
<dbReference type="Gene3D" id="3.30.1330.40">
    <property type="entry name" value="RutC-like"/>
    <property type="match status" value="1"/>
</dbReference>
<dbReference type="GO" id="GO:0005829">
    <property type="term" value="C:cytosol"/>
    <property type="evidence" value="ECO:0007669"/>
    <property type="project" value="TreeGrafter"/>
</dbReference>
<protein>
    <submittedName>
        <fullName evidence="1">Uncharacterized protein</fullName>
    </submittedName>
</protein>
<reference evidence="2" key="1">
    <citation type="journal article" date="2015" name="BMC Genomics">
        <title>Genomic and transcriptomic analysis of the endophytic fungus Pestalotiopsis fici reveals its lifestyle and high potential for synthesis of natural products.</title>
        <authorList>
            <person name="Wang X."/>
            <person name="Zhang X."/>
            <person name="Liu L."/>
            <person name="Xiang M."/>
            <person name="Wang W."/>
            <person name="Sun X."/>
            <person name="Che Y."/>
            <person name="Guo L."/>
            <person name="Liu G."/>
            <person name="Guo L."/>
            <person name="Wang C."/>
            <person name="Yin W.B."/>
            <person name="Stadler M."/>
            <person name="Zhang X."/>
            <person name="Liu X."/>
        </authorList>
    </citation>
    <scope>NUCLEOTIDE SEQUENCE [LARGE SCALE GENOMIC DNA]</scope>
    <source>
        <strain evidence="2">W106-1 / CGMCC3.15140</strain>
    </source>
</reference>
<keyword evidence="2" id="KW-1185">Reference proteome</keyword>
<dbReference type="PANTHER" id="PTHR11803">
    <property type="entry name" value="2-IMINOBUTANOATE/2-IMINOPROPANOATE DEAMINASE RIDA"/>
    <property type="match status" value="1"/>
</dbReference>
<dbReference type="EMBL" id="KI912110">
    <property type="protein sequence ID" value="ETS85600.1"/>
    <property type="molecule type" value="Genomic_DNA"/>
</dbReference>
<dbReference type="AlphaFoldDB" id="W3XHU9"/>